<comment type="caution">
    <text evidence="1">The sequence shown here is derived from an EMBL/GenBank/DDBJ whole genome shotgun (WGS) entry which is preliminary data.</text>
</comment>
<name>A0A5N4WW61_9GAMM</name>
<organism evidence="1 2">
    <name type="scientific">Acinetobacter tandoii</name>
    <dbReference type="NCBI Taxonomy" id="202954"/>
    <lineage>
        <taxon>Bacteria</taxon>
        <taxon>Pseudomonadati</taxon>
        <taxon>Pseudomonadota</taxon>
        <taxon>Gammaproteobacteria</taxon>
        <taxon>Moraxellales</taxon>
        <taxon>Moraxellaceae</taxon>
        <taxon>Acinetobacter</taxon>
    </lineage>
</organism>
<evidence type="ECO:0000313" key="2">
    <source>
        <dbReference type="Proteomes" id="UP000325788"/>
    </source>
</evidence>
<dbReference type="Pfam" id="PF04883">
    <property type="entry name" value="HK97-gp10_like"/>
    <property type="match status" value="1"/>
</dbReference>
<dbReference type="RefSeq" id="WP_151503894.1">
    <property type="nucleotide sequence ID" value="NZ_VXLD01000001.1"/>
</dbReference>
<dbReference type="EMBL" id="VXLD01000001">
    <property type="protein sequence ID" value="KAB1859983.1"/>
    <property type="molecule type" value="Genomic_DNA"/>
</dbReference>
<dbReference type="NCBIfam" id="TIGR01725">
    <property type="entry name" value="phge_HK97_gp10"/>
    <property type="match status" value="1"/>
</dbReference>
<sequence length="163" mass="18434">MVVEVEITGMDEIERKLRALANPRLAKNAARRSARKAMAIVRDAARNNAKTLDDPSTSEQIYKEIVMQPGKSRDKNTVVMRVGVRGGARIPYTNNAQNRRSGRVGQSYKTDGRVFYWRFLEFGTSRQPPTPFMRPALENNIQAVTDSFAQNFSTELDKELAKL</sequence>
<dbReference type="AlphaFoldDB" id="A0A5N4WW61"/>
<accession>A0A5N4WW61</accession>
<dbReference type="InterPro" id="IPR010064">
    <property type="entry name" value="HK97-gp10_tail"/>
</dbReference>
<protein>
    <recommendedName>
        <fullName evidence="3">HK97 gp10 family phage protein</fullName>
    </recommendedName>
</protein>
<proteinExistence type="predicted"/>
<evidence type="ECO:0008006" key="3">
    <source>
        <dbReference type="Google" id="ProtNLM"/>
    </source>
</evidence>
<reference evidence="1 2" key="1">
    <citation type="submission" date="2019-09" db="EMBL/GenBank/DDBJ databases">
        <title>Draft genome sequence of Acinetobacter tandoii W4-4-4 isolated from environmental water sample.</title>
        <authorList>
            <person name="Wee S.K."/>
            <person name="Yan B."/>
            <person name="Mustaffa S.B."/>
            <person name="Yap E.P.H."/>
        </authorList>
    </citation>
    <scope>NUCLEOTIDE SEQUENCE [LARGE SCALE GENOMIC DNA]</scope>
    <source>
        <strain evidence="1 2">W4-4-4</strain>
    </source>
</reference>
<gene>
    <name evidence="1" type="ORF">F4W09_02345</name>
</gene>
<evidence type="ECO:0000313" key="1">
    <source>
        <dbReference type="EMBL" id="KAB1859983.1"/>
    </source>
</evidence>
<dbReference type="Proteomes" id="UP000325788">
    <property type="component" value="Unassembled WGS sequence"/>
</dbReference>